<dbReference type="RefSeq" id="XP_045154262.1">
    <property type="nucleotide sequence ID" value="XM_045298327.1"/>
</dbReference>
<organism evidence="1 2">
    <name type="scientific">Echinops telfairi</name>
    <name type="common">Lesser hedgehog tenrec</name>
    <dbReference type="NCBI Taxonomy" id="9371"/>
    <lineage>
        <taxon>Eukaryota</taxon>
        <taxon>Metazoa</taxon>
        <taxon>Chordata</taxon>
        <taxon>Craniata</taxon>
        <taxon>Vertebrata</taxon>
        <taxon>Euteleostomi</taxon>
        <taxon>Mammalia</taxon>
        <taxon>Eutheria</taxon>
        <taxon>Afrotheria</taxon>
        <taxon>Tenrecidae</taxon>
        <taxon>Tenrecinae</taxon>
        <taxon>Echinops</taxon>
    </lineage>
</organism>
<keyword evidence="1" id="KW-1185">Reference proteome</keyword>
<accession>A0AC55DR89</accession>
<feature type="non-terminal residue" evidence="2">
    <location>
        <position position="1"/>
    </location>
</feature>
<sequence>VGLCPVLLEGQQKPHGDKSDKSPQAGLQESCRVPNKGAQSGPKEGPTGFYGAPFKLVRKSKTHDSALGAGARAASAETLASSASFSGSPSSLTRAGGCGSQRMIDYRHFVPQMPFVPAVAKSIPRKRISLKRPKKCFRNLFHLHRNKPENLAALETKSKALSLPGSQMDRTEGQRAAFVHLGEGPGSDSLCQDSELPLDSSFDLCGTLCEDVASLKSFDSLTGCGEIFADESSVPCLELSGDSECPVQEPQSLESKVPRVPSQACLDQLASLTHNEVSGFTKFWDSVNHSVEQQHALLGPWLEASKAPSREHLKLDTAGLASLPLCPCKTPHRDSKASSIDTGTPKSEQPESVSTSDEGYYDSFSPGLEEDKKKAQSPGTPAPPFLQDSYSGDALYEFFCDPSEGPGSPGLNDDEDDSPGVAESLSGLTMGTPLSMCSFHTGAEENLAPMPSPNVLDHGFLQSSWKGTECLLKLCDTELSITMGIINWLRRGPELQPLPVPAPGDSAAPSSPKRASGGPVEKRAVGSVEASPWPESLEGRGNWTSDAERATVCSARTGQGLWTRSGTQGLPARESKVSGMPKWRTCSPFRDPSRELLQVSEEEGLFSSLRSAVTVTADSSSKSKASRPSAWIGSQKEPRPPMDLGCLPDPWRLGLGGNTLEPDPCMMGCVAQVAGQHGHQDSQHWAENHQRQDIFRGLCGRPVARSPAPLQQGESPGSPSSPGSPHHGSPVANPGWTLKSTEIIEAICVKENFLLNNSWRHRSVGANRSPPCPAKSEGGQMPEQVPRFVSKRQHSKQMRDGRGADPVASAEPGLQEAPGAGDDVPR</sequence>
<evidence type="ECO:0000313" key="1">
    <source>
        <dbReference type="Proteomes" id="UP000694863"/>
    </source>
</evidence>
<reference evidence="2" key="1">
    <citation type="submission" date="2025-08" db="UniProtKB">
        <authorList>
            <consortium name="RefSeq"/>
        </authorList>
    </citation>
    <scope>IDENTIFICATION</scope>
</reference>
<dbReference type="Proteomes" id="UP000694863">
    <property type="component" value="Unplaced"/>
</dbReference>
<protein>
    <submittedName>
        <fullName evidence="2">APC membrane recruitment protein 3</fullName>
    </submittedName>
</protein>
<proteinExistence type="predicted"/>
<name>A0AC55DR89_ECHTE</name>
<gene>
    <name evidence="2" type="primary">AMER3</name>
</gene>
<evidence type="ECO:0000313" key="2">
    <source>
        <dbReference type="RefSeq" id="XP_045154262.1"/>
    </source>
</evidence>